<dbReference type="Proteomes" id="UP000230611">
    <property type="component" value="Unassembled WGS sequence"/>
</dbReference>
<protein>
    <submittedName>
        <fullName evidence="2">Uncharacterized protein</fullName>
    </submittedName>
</protein>
<dbReference type="EMBL" id="PFUO01000089">
    <property type="protein sequence ID" value="PJB16784.1"/>
    <property type="molecule type" value="Genomic_DNA"/>
</dbReference>
<organism evidence="2 3">
    <name type="scientific">Candidatus Falkowbacteria bacterium CG_4_9_14_3_um_filter_38_19</name>
    <dbReference type="NCBI Taxonomy" id="1974559"/>
    <lineage>
        <taxon>Bacteria</taxon>
        <taxon>Candidatus Falkowiibacteriota</taxon>
    </lineage>
</organism>
<feature type="transmembrane region" description="Helical" evidence="1">
    <location>
        <begin position="43"/>
        <end position="64"/>
    </location>
</feature>
<sequence length="79" mass="9325">MFNTFIDIKKIDIILALITGESIAWLFVWLLKNSPNINLPFLYWLLPVSFPILAIFGIWISYLIGKRYLFVYQLAKFLL</sequence>
<evidence type="ECO:0000256" key="1">
    <source>
        <dbReference type="SAM" id="Phobius"/>
    </source>
</evidence>
<name>A0A2M8AH67_9BACT</name>
<keyword evidence="1" id="KW-0472">Membrane</keyword>
<reference evidence="3" key="1">
    <citation type="submission" date="2017-09" db="EMBL/GenBank/DDBJ databases">
        <title>Depth-based differentiation of microbial function through sediment-hosted aquifers and enrichment of novel symbionts in the deep terrestrial subsurface.</title>
        <authorList>
            <person name="Probst A.J."/>
            <person name="Ladd B."/>
            <person name="Jarett J.K."/>
            <person name="Geller-Mcgrath D.E."/>
            <person name="Sieber C.M.K."/>
            <person name="Emerson J.B."/>
            <person name="Anantharaman K."/>
            <person name="Thomas B.C."/>
            <person name="Malmstrom R."/>
            <person name="Stieglmeier M."/>
            <person name="Klingl A."/>
            <person name="Woyke T."/>
            <person name="Ryan C.M."/>
            <person name="Banfield J.F."/>
        </authorList>
    </citation>
    <scope>NUCLEOTIDE SEQUENCE [LARGE SCALE GENOMIC DNA]</scope>
</reference>
<gene>
    <name evidence="2" type="ORF">CO116_01855</name>
</gene>
<feature type="transmembrane region" description="Helical" evidence="1">
    <location>
        <begin position="12"/>
        <end position="31"/>
    </location>
</feature>
<feature type="non-terminal residue" evidence="2">
    <location>
        <position position="79"/>
    </location>
</feature>
<keyword evidence="1" id="KW-0812">Transmembrane</keyword>
<accession>A0A2M8AH67</accession>
<evidence type="ECO:0000313" key="3">
    <source>
        <dbReference type="Proteomes" id="UP000230611"/>
    </source>
</evidence>
<keyword evidence="1" id="KW-1133">Transmembrane helix</keyword>
<comment type="caution">
    <text evidence="2">The sequence shown here is derived from an EMBL/GenBank/DDBJ whole genome shotgun (WGS) entry which is preliminary data.</text>
</comment>
<evidence type="ECO:0000313" key="2">
    <source>
        <dbReference type="EMBL" id="PJB16784.1"/>
    </source>
</evidence>
<proteinExistence type="predicted"/>
<dbReference type="AlphaFoldDB" id="A0A2M8AH67"/>